<dbReference type="EMBL" id="CP133720">
    <property type="protein sequence ID" value="WMW81638.1"/>
    <property type="molecule type" value="Genomic_DNA"/>
</dbReference>
<organism evidence="1 2">
    <name type="scientific">Undibacterium cyanobacteriorum</name>
    <dbReference type="NCBI Taxonomy" id="3073561"/>
    <lineage>
        <taxon>Bacteria</taxon>
        <taxon>Pseudomonadati</taxon>
        <taxon>Pseudomonadota</taxon>
        <taxon>Betaproteobacteria</taxon>
        <taxon>Burkholderiales</taxon>
        <taxon>Oxalobacteraceae</taxon>
        <taxon>Undibacterium</taxon>
    </lineage>
</organism>
<evidence type="ECO:0000313" key="2">
    <source>
        <dbReference type="Proteomes" id="UP001181355"/>
    </source>
</evidence>
<protein>
    <recommendedName>
        <fullName evidence="3">Methyltransferase type 11 domain-containing protein</fullName>
    </recommendedName>
</protein>
<dbReference type="SUPFAM" id="SSF53335">
    <property type="entry name" value="S-adenosyl-L-methionine-dependent methyltransferases"/>
    <property type="match status" value="1"/>
</dbReference>
<dbReference type="RefSeq" id="WP_309483117.1">
    <property type="nucleotide sequence ID" value="NZ_CP133720.1"/>
</dbReference>
<reference evidence="1" key="1">
    <citation type="submission" date="2023-09" db="EMBL/GenBank/DDBJ databases">
        <title>Undibacterium sp. 20NA77.5 isolated from freshwater.</title>
        <authorList>
            <person name="Le V."/>
            <person name="Ko S.-R."/>
            <person name="Ahn C.-Y."/>
            <person name="Oh H.-M."/>
        </authorList>
    </citation>
    <scope>NUCLEOTIDE SEQUENCE</scope>
    <source>
        <strain evidence="1">20NA77.5</strain>
    </source>
</reference>
<keyword evidence="2" id="KW-1185">Reference proteome</keyword>
<sequence length="203" mass="22787">MFSLFKSKSDTPSNSATTIKLNLGCGFNKLPGFVNVDKFDACAPDVVVDLEVLPWPFADNSVSEVLLSHVLEHLGASVDVFQGIIQELYRVCCHDAVIKIYVPHPRSDNFINDPTHVRIITPSLLGLLDMENCELWEREGASNTALAKYWKVNFKLVDTKIVPEPKYLAALESGRLSQAEFLEMAETRNNIVTEYQMTLRVVK</sequence>
<dbReference type="Gene3D" id="3.40.50.150">
    <property type="entry name" value="Vaccinia Virus protein VP39"/>
    <property type="match status" value="1"/>
</dbReference>
<evidence type="ECO:0000313" key="1">
    <source>
        <dbReference type="EMBL" id="WMW81638.1"/>
    </source>
</evidence>
<dbReference type="InterPro" id="IPR029063">
    <property type="entry name" value="SAM-dependent_MTases_sf"/>
</dbReference>
<dbReference type="Proteomes" id="UP001181355">
    <property type="component" value="Chromosome"/>
</dbReference>
<evidence type="ECO:0008006" key="3">
    <source>
        <dbReference type="Google" id="ProtNLM"/>
    </source>
</evidence>
<accession>A0ABY9RK99</accession>
<gene>
    <name evidence="1" type="ORF">RF679_05000</name>
</gene>
<proteinExistence type="predicted"/>
<name>A0ABY9RK99_9BURK</name>